<dbReference type="PANTHER" id="PTHR33434">
    <property type="entry name" value="DEGV DOMAIN-CONTAINING PROTEIN DR_1986-RELATED"/>
    <property type="match status" value="1"/>
</dbReference>
<dbReference type="InterPro" id="IPR003797">
    <property type="entry name" value="DegV"/>
</dbReference>
<gene>
    <name evidence="3" type="ordered locus">TherJR_1448</name>
</gene>
<dbReference type="OrthoDB" id="9780216at2"/>
<accession>D5XF84</accession>
<keyword evidence="2" id="KW-0446">Lipid-binding</keyword>
<dbReference type="Gene3D" id="3.30.1180.10">
    <property type="match status" value="1"/>
</dbReference>
<keyword evidence="4" id="KW-1185">Reference proteome</keyword>
<evidence type="ECO:0000313" key="3">
    <source>
        <dbReference type="EMBL" id="ADG82305.1"/>
    </source>
</evidence>
<dbReference type="PROSITE" id="PS51482">
    <property type="entry name" value="DEGV"/>
    <property type="match status" value="1"/>
</dbReference>
<reference evidence="3 4" key="1">
    <citation type="submission" date="2010-05" db="EMBL/GenBank/DDBJ databases">
        <title>Complete sequence of Thermincola sp. JR.</title>
        <authorList>
            <consortium name="US DOE Joint Genome Institute"/>
            <person name="Lucas S."/>
            <person name="Copeland A."/>
            <person name="Lapidus A."/>
            <person name="Cheng J.-F."/>
            <person name="Bruce D."/>
            <person name="Goodwin L."/>
            <person name="Pitluck S."/>
            <person name="Chertkov O."/>
            <person name="Detter J.C."/>
            <person name="Han C."/>
            <person name="Tapia R."/>
            <person name="Land M."/>
            <person name="Hauser L."/>
            <person name="Kyrpides N."/>
            <person name="Mikhailova N."/>
            <person name="Hazen T.C."/>
            <person name="Woyke T."/>
        </authorList>
    </citation>
    <scope>NUCLEOTIDE SEQUENCE [LARGE SCALE GENOMIC DNA]</scope>
    <source>
        <strain evidence="3 4">JR</strain>
    </source>
</reference>
<dbReference type="InterPro" id="IPR050270">
    <property type="entry name" value="DegV_domain_contain"/>
</dbReference>
<evidence type="ECO:0000256" key="1">
    <source>
        <dbReference type="ARBA" id="ARBA00003238"/>
    </source>
</evidence>
<dbReference type="PANTHER" id="PTHR33434:SF3">
    <property type="entry name" value="DEGV DOMAIN-CONTAINING PROTEIN YITS"/>
    <property type="match status" value="1"/>
</dbReference>
<dbReference type="Pfam" id="PF02645">
    <property type="entry name" value="DegV"/>
    <property type="match status" value="1"/>
</dbReference>
<evidence type="ECO:0000313" key="4">
    <source>
        <dbReference type="Proteomes" id="UP000002377"/>
    </source>
</evidence>
<dbReference type="SUPFAM" id="SSF82549">
    <property type="entry name" value="DAK1/DegV-like"/>
    <property type="match status" value="1"/>
</dbReference>
<dbReference type="GO" id="GO:0008289">
    <property type="term" value="F:lipid binding"/>
    <property type="evidence" value="ECO:0007669"/>
    <property type="project" value="UniProtKB-KW"/>
</dbReference>
<dbReference type="HOGENOM" id="CLU_048251_4_3_9"/>
<dbReference type="EMBL" id="CP002028">
    <property type="protein sequence ID" value="ADG82305.1"/>
    <property type="molecule type" value="Genomic_DNA"/>
</dbReference>
<protein>
    <submittedName>
        <fullName evidence="3">DegV family protein</fullName>
    </submittedName>
</protein>
<dbReference type="STRING" id="635013.TherJR_1448"/>
<dbReference type="Proteomes" id="UP000002377">
    <property type="component" value="Chromosome"/>
</dbReference>
<dbReference type="eggNOG" id="COG1307">
    <property type="taxonomic scope" value="Bacteria"/>
</dbReference>
<name>D5XF84_THEPJ</name>
<comment type="function">
    <text evidence="1">May bind long-chain fatty acids, such as palmitate, and may play a role in lipid transport or fatty acid metabolism.</text>
</comment>
<proteinExistence type="predicted"/>
<sequence>MTQKERIAIVTDSTCDLEREFIEKNDVHVLPLKINYPGKEYRDRIDIEPQEIYEKMPAEIPKTSMPGLGEIMELFTKLKEQGFNRILSMHISGGLSGTVNIVQMAARQISEMRIEVLDSRALSLGLGFLVNKAVRLREAGYLFDEIVEKIKKSRDEIKVFFVVKTLEYLRKGGRIGLIEGTLGNLLNIKPIVSINEQGKYFTYSKVRGRKKSLEEMVEIAKEYIREKAVNLAVMYSGTEAEAEALEVREKLLNTNCADIREIFWGQIGPSMGVHAGPGLVGVGIQPVD</sequence>
<dbReference type="NCBIfam" id="TIGR00762">
    <property type="entry name" value="DegV"/>
    <property type="match status" value="1"/>
</dbReference>
<dbReference type="Gene3D" id="3.40.50.10170">
    <property type="match status" value="1"/>
</dbReference>
<dbReference type="KEGG" id="tjr:TherJR_1448"/>
<organism evidence="3 4">
    <name type="scientific">Thermincola potens (strain JR)</name>
    <dbReference type="NCBI Taxonomy" id="635013"/>
    <lineage>
        <taxon>Bacteria</taxon>
        <taxon>Bacillati</taxon>
        <taxon>Bacillota</taxon>
        <taxon>Clostridia</taxon>
        <taxon>Eubacteriales</taxon>
        <taxon>Thermincolaceae</taxon>
        <taxon>Thermincola</taxon>
    </lineage>
</organism>
<evidence type="ECO:0000256" key="2">
    <source>
        <dbReference type="ARBA" id="ARBA00023121"/>
    </source>
</evidence>
<dbReference type="InterPro" id="IPR043168">
    <property type="entry name" value="DegV_C"/>
</dbReference>
<dbReference type="AlphaFoldDB" id="D5XF84"/>